<feature type="compositionally biased region" description="Basic and acidic residues" evidence="2">
    <location>
        <begin position="55"/>
        <end position="68"/>
    </location>
</feature>
<feature type="region of interest" description="Disordered" evidence="2">
    <location>
        <begin position="49"/>
        <end position="196"/>
    </location>
</feature>
<protein>
    <submittedName>
        <fullName evidence="4">B-cell CLL/lymphoma 7 protein family member A-like</fullName>
    </submittedName>
</protein>
<dbReference type="PANTHER" id="PTHR12767:SF9">
    <property type="entry name" value="BCL7-LIKE"/>
    <property type="match status" value="1"/>
</dbReference>
<feature type="compositionally biased region" description="Polar residues" evidence="2">
    <location>
        <begin position="69"/>
        <end position="78"/>
    </location>
</feature>
<feature type="compositionally biased region" description="Polar residues" evidence="2">
    <location>
        <begin position="87"/>
        <end position="98"/>
    </location>
</feature>
<dbReference type="GeneID" id="100373362"/>
<dbReference type="PANTHER" id="PTHR12767">
    <property type="entry name" value="BCL7 RELATED"/>
    <property type="match status" value="1"/>
</dbReference>
<feature type="compositionally biased region" description="Basic and acidic residues" evidence="2">
    <location>
        <begin position="184"/>
        <end position="196"/>
    </location>
</feature>
<evidence type="ECO:0000256" key="2">
    <source>
        <dbReference type="SAM" id="MobiDB-lite"/>
    </source>
</evidence>
<name>A0ABM0GQD5_SACKO</name>
<feature type="compositionally biased region" description="Basic and acidic residues" evidence="2">
    <location>
        <begin position="9"/>
        <end position="20"/>
    </location>
</feature>
<comment type="similarity">
    <text evidence="1">Belongs to the BCL7 family.</text>
</comment>
<sequence>MMYSSARSARAETRSRAKDEIKRVMQAIDKVRKWEKKWVTVGDSSLRIYKWVPVPEDKKKNVKNDKEIQSPSNQAGEQSENDKTQEGKQSNADSPSQGQHKDFSSILTNEDSRLTPSSAVSNDDSTTQDSNCSDDTNTSYNDEGKAESVSNTNENTSEEHSLLSAPSLPFISESQDTQDSLDEPPTKKSKPDSATS</sequence>
<proteinExistence type="inferred from homology"/>
<feature type="compositionally biased region" description="Polar residues" evidence="2">
    <location>
        <begin position="105"/>
        <end position="141"/>
    </location>
</feature>
<feature type="region of interest" description="Disordered" evidence="2">
    <location>
        <begin position="1"/>
        <end position="20"/>
    </location>
</feature>
<accession>A0ABM0GQD5</accession>
<dbReference type="Pfam" id="PF04714">
    <property type="entry name" value="BCL_N"/>
    <property type="match status" value="1"/>
</dbReference>
<gene>
    <name evidence="4" type="primary">LOC100373362</name>
</gene>
<evidence type="ECO:0000313" key="3">
    <source>
        <dbReference type="Proteomes" id="UP000694865"/>
    </source>
</evidence>
<keyword evidence="3" id="KW-1185">Reference proteome</keyword>
<dbReference type="Proteomes" id="UP000694865">
    <property type="component" value="Unplaced"/>
</dbReference>
<evidence type="ECO:0000256" key="1">
    <source>
        <dbReference type="ARBA" id="ARBA00010326"/>
    </source>
</evidence>
<evidence type="ECO:0000313" key="4">
    <source>
        <dbReference type="RefSeq" id="XP_002735010.2"/>
    </source>
</evidence>
<dbReference type="RefSeq" id="XP_002735010.2">
    <property type="nucleotide sequence ID" value="XM_002734964.2"/>
</dbReference>
<organism evidence="3 4">
    <name type="scientific">Saccoglossus kowalevskii</name>
    <name type="common">Acorn worm</name>
    <dbReference type="NCBI Taxonomy" id="10224"/>
    <lineage>
        <taxon>Eukaryota</taxon>
        <taxon>Metazoa</taxon>
        <taxon>Hemichordata</taxon>
        <taxon>Enteropneusta</taxon>
        <taxon>Harrimaniidae</taxon>
        <taxon>Saccoglossus</taxon>
    </lineage>
</organism>
<dbReference type="InterPro" id="IPR006804">
    <property type="entry name" value="BCL7"/>
</dbReference>
<reference evidence="4" key="1">
    <citation type="submission" date="2025-08" db="UniProtKB">
        <authorList>
            <consortium name="RefSeq"/>
        </authorList>
    </citation>
    <scope>IDENTIFICATION</scope>
    <source>
        <tissue evidence="4">Testes</tissue>
    </source>
</reference>